<comment type="caution">
    <text evidence="8">The sequence shown here is derived from an EMBL/GenBank/DDBJ whole genome shotgun (WGS) entry which is preliminary data.</text>
</comment>
<evidence type="ECO:0000259" key="7">
    <source>
        <dbReference type="PROSITE" id="PS51032"/>
    </source>
</evidence>
<name>A0A445DPY6_ARAHY</name>
<dbReference type="Gene3D" id="3.30.730.10">
    <property type="entry name" value="AP2/ERF domain"/>
    <property type="match status" value="1"/>
</dbReference>
<comment type="subcellular location">
    <subcellularLocation>
        <location evidence="1">Nucleus</location>
    </subcellularLocation>
</comment>
<dbReference type="EMBL" id="SDMP01000003">
    <property type="protein sequence ID" value="RYR65238.1"/>
    <property type="molecule type" value="Genomic_DNA"/>
</dbReference>
<dbReference type="GO" id="GO:0009873">
    <property type="term" value="P:ethylene-activated signaling pathway"/>
    <property type="evidence" value="ECO:0007669"/>
    <property type="project" value="InterPro"/>
</dbReference>
<dbReference type="CDD" id="cd00018">
    <property type="entry name" value="AP2"/>
    <property type="match status" value="1"/>
</dbReference>
<evidence type="ECO:0000313" key="8">
    <source>
        <dbReference type="EMBL" id="RYR65238.1"/>
    </source>
</evidence>
<protein>
    <recommendedName>
        <fullName evidence="7">AP2/ERF domain-containing protein</fullName>
    </recommendedName>
</protein>
<keyword evidence="9" id="KW-1185">Reference proteome</keyword>
<evidence type="ECO:0000256" key="6">
    <source>
        <dbReference type="ARBA" id="ARBA00024343"/>
    </source>
</evidence>
<dbReference type="STRING" id="3818.A0A445DPY6"/>
<evidence type="ECO:0000256" key="4">
    <source>
        <dbReference type="ARBA" id="ARBA00023163"/>
    </source>
</evidence>
<sequence>MRNRFSVSLSPLTRISFSHHSKRSKMCGGSIISDFAGVKRGRKLVSQDSWYDELDPFFDFLGFDTAVAAATNPNNKVQSPLPEIPGDNNNKVAACDEVLGMEKMVVGGAEDKKQPGKKLKNVYRGIRRRPWGKWAAEIRDPRKGARVWLGTFNTAEEAARAYDVAAIHIRGNKAKLNFPNTIKDNGVEVLPLAKKLCLSDQTQFPMLTPISATFDSDDGSMEGWESNLTQQMSGLEWLLGLENEQPSQMGGDVFSNNINNNNDSTKNDNNMDLWMLADVVMPNRYAQTFCGQ</sequence>
<dbReference type="InterPro" id="IPR044808">
    <property type="entry name" value="ERF_plant"/>
</dbReference>
<dbReference type="SUPFAM" id="SSF54171">
    <property type="entry name" value="DNA-binding domain"/>
    <property type="match status" value="1"/>
</dbReference>
<proteinExistence type="inferred from homology"/>
<keyword evidence="5" id="KW-0539">Nucleus</keyword>
<dbReference type="PRINTS" id="PR00367">
    <property type="entry name" value="ETHRSPELEMNT"/>
</dbReference>
<dbReference type="PROSITE" id="PS51032">
    <property type="entry name" value="AP2_ERF"/>
    <property type="match status" value="1"/>
</dbReference>
<dbReference type="FunFam" id="3.30.730.10:FF:000001">
    <property type="entry name" value="Ethylene-responsive transcription factor 2"/>
    <property type="match status" value="1"/>
</dbReference>
<evidence type="ECO:0000256" key="1">
    <source>
        <dbReference type="ARBA" id="ARBA00004123"/>
    </source>
</evidence>
<dbReference type="InterPro" id="IPR001471">
    <property type="entry name" value="AP2/ERF_dom"/>
</dbReference>
<dbReference type="GO" id="GO:0005634">
    <property type="term" value="C:nucleus"/>
    <property type="evidence" value="ECO:0007669"/>
    <property type="project" value="UniProtKB-SubCell"/>
</dbReference>
<dbReference type="SMART" id="SM00380">
    <property type="entry name" value="AP2"/>
    <property type="match status" value="1"/>
</dbReference>
<dbReference type="Pfam" id="PF00847">
    <property type="entry name" value="AP2"/>
    <property type="match status" value="1"/>
</dbReference>
<dbReference type="PANTHER" id="PTHR31190:SF142">
    <property type="entry name" value="ETHYLENE-RESPONSIVE TRANSCRIPTION FACTOR RAP2-3"/>
    <property type="match status" value="1"/>
</dbReference>
<dbReference type="GO" id="GO:0003700">
    <property type="term" value="F:DNA-binding transcription factor activity"/>
    <property type="evidence" value="ECO:0007669"/>
    <property type="project" value="InterPro"/>
</dbReference>
<accession>A0A445DPY6</accession>
<comment type="similarity">
    <text evidence="6">Belongs to the AP2/ERF transcription factor family. ERF subfamily.</text>
</comment>
<dbReference type="InterPro" id="IPR016177">
    <property type="entry name" value="DNA-bd_dom_sf"/>
</dbReference>
<feature type="domain" description="AP2/ERF" evidence="7">
    <location>
        <begin position="122"/>
        <end position="179"/>
    </location>
</feature>
<gene>
    <name evidence="8" type="ORF">Ahy_A03g011195</name>
</gene>
<evidence type="ECO:0000313" key="9">
    <source>
        <dbReference type="Proteomes" id="UP000289738"/>
    </source>
</evidence>
<keyword evidence="2" id="KW-0805">Transcription regulation</keyword>
<evidence type="ECO:0000256" key="3">
    <source>
        <dbReference type="ARBA" id="ARBA00023125"/>
    </source>
</evidence>
<evidence type="ECO:0000256" key="2">
    <source>
        <dbReference type="ARBA" id="ARBA00023015"/>
    </source>
</evidence>
<dbReference type="Proteomes" id="UP000289738">
    <property type="component" value="Chromosome A03"/>
</dbReference>
<organism evidence="8 9">
    <name type="scientific">Arachis hypogaea</name>
    <name type="common">Peanut</name>
    <dbReference type="NCBI Taxonomy" id="3818"/>
    <lineage>
        <taxon>Eukaryota</taxon>
        <taxon>Viridiplantae</taxon>
        <taxon>Streptophyta</taxon>
        <taxon>Embryophyta</taxon>
        <taxon>Tracheophyta</taxon>
        <taxon>Spermatophyta</taxon>
        <taxon>Magnoliopsida</taxon>
        <taxon>eudicotyledons</taxon>
        <taxon>Gunneridae</taxon>
        <taxon>Pentapetalae</taxon>
        <taxon>rosids</taxon>
        <taxon>fabids</taxon>
        <taxon>Fabales</taxon>
        <taxon>Fabaceae</taxon>
        <taxon>Papilionoideae</taxon>
        <taxon>50 kb inversion clade</taxon>
        <taxon>dalbergioids sensu lato</taxon>
        <taxon>Dalbergieae</taxon>
        <taxon>Pterocarpus clade</taxon>
        <taxon>Arachis</taxon>
    </lineage>
</organism>
<reference evidence="8 9" key="1">
    <citation type="submission" date="2019-01" db="EMBL/GenBank/DDBJ databases">
        <title>Sequencing of cultivated peanut Arachis hypogaea provides insights into genome evolution and oil improvement.</title>
        <authorList>
            <person name="Chen X."/>
        </authorList>
    </citation>
    <scope>NUCLEOTIDE SEQUENCE [LARGE SCALE GENOMIC DNA]</scope>
    <source>
        <strain evidence="9">cv. Fuhuasheng</strain>
        <tissue evidence="8">Leaves</tissue>
    </source>
</reference>
<dbReference type="AlphaFoldDB" id="A0A445DPY6"/>
<keyword evidence="4" id="KW-0804">Transcription</keyword>
<dbReference type="GO" id="GO:0003677">
    <property type="term" value="F:DNA binding"/>
    <property type="evidence" value="ECO:0007669"/>
    <property type="project" value="UniProtKB-KW"/>
</dbReference>
<evidence type="ECO:0000256" key="5">
    <source>
        <dbReference type="ARBA" id="ARBA00023242"/>
    </source>
</evidence>
<dbReference type="InterPro" id="IPR036955">
    <property type="entry name" value="AP2/ERF_dom_sf"/>
</dbReference>
<dbReference type="PANTHER" id="PTHR31190">
    <property type="entry name" value="DNA-BINDING DOMAIN"/>
    <property type="match status" value="1"/>
</dbReference>
<keyword evidence="3" id="KW-0238">DNA-binding</keyword>